<dbReference type="Pfam" id="PF00147">
    <property type="entry name" value="Fibrinogen_C"/>
    <property type="match status" value="1"/>
</dbReference>
<dbReference type="InterPro" id="IPR036056">
    <property type="entry name" value="Fibrinogen-like_C"/>
</dbReference>
<evidence type="ECO:0000259" key="4">
    <source>
        <dbReference type="PROSITE" id="PS51406"/>
    </source>
</evidence>
<dbReference type="FunFam" id="3.90.215.10:FF:000001">
    <property type="entry name" value="Tenascin isoform 1"/>
    <property type="match status" value="1"/>
</dbReference>
<feature type="domain" description="Fibrinogen C-terminal" evidence="4">
    <location>
        <begin position="58"/>
        <end position="284"/>
    </location>
</feature>
<evidence type="ECO:0000256" key="3">
    <source>
        <dbReference type="ARBA" id="ARBA00053344"/>
    </source>
</evidence>
<comment type="function">
    <text evidence="3">Lectin involved in innate immunity. Agglutinates all types of human erythrocytes, Gram-positive and Gram-negative bacteria. Has a stronger agglutinating activity towards Gram-negative bacteria than towards Gram-positive bacteria. Specifically recognizes acetyl group-containing substances on agglutinated cells. The hemagglutinating activity was inhibited by EDTA, acetyl group-containing mono- and disaccharides, N-acetyl derivatives of amino acids, other acetyl group-containing substances, propionamide and benzamide. Enhances the antimicrobial activity of big defensin against Gram-positive bacteria but not against Gram-negative bacteria.</text>
</comment>
<dbReference type="SMART" id="SM00186">
    <property type="entry name" value="FBG"/>
    <property type="match status" value="1"/>
</dbReference>
<dbReference type="CDD" id="cd00087">
    <property type="entry name" value="FReD"/>
    <property type="match status" value="1"/>
</dbReference>
<proteinExistence type="predicted"/>
<dbReference type="AlphaFoldDB" id="A0AAV4MVD9"/>
<dbReference type="EMBL" id="BPLR01002617">
    <property type="protein sequence ID" value="GIX75738.1"/>
    <property type="molecule type" value="Genomic_DNA"/>
</dbReference>
<dbReference type="SUPFAM" id="SSF56496">
    <property type="entry name" value="Fibrinogen C-terminal domain-like"/>
    <property type="match status" value="1"/>
</dbReference>
<keyword evidence="2" id="KW-1015">Disulfide bond</keyword>
<reference evidence="5 6" key="1">
    <citation type="submission" date="2021-06" db="EMBL/GenBank/DDBJ databases">
        <title>Caerostris extrusa draft genome.</title>
        <authorList>
            <person name="Kono N."/>
            <person name="Arakawa K."/>
        </authorList>
    </citation>
    <scope>NUCLEOTIDE SEQUENCE [LARGE SCALE GENOMIC DNA]</scope>
</reference>
<dbReference type="InterPro" id="IPR002181">
    <property type="entry name" value="Fibrinogen_a/b/g_C_dom"/>
</dbReference>
<dbReference type="PROSITE" id="PS00514">
    <property type="entry name" value="FIBRINOGEN_C_1"/>
    <property type="match status" value="1"/>
</dbReference>
<dbReference type="GO" id="GO:0030246">
    <property type="term" value="F:carbohydrate binding"/>
    <property type="evidence" value="ECO:0007669"/>
    <property type="project" value="UniProtKB-ARBA"/>
</dbReference>
<name>A0AAV4MVD9_CAEEX</name>
<accession>A0AAV4MVD9</accession>
<evidence type="ECO:0000256" key="1">
    <source>
        <dbReference type="ARBA" id="ARBA00022837"/>
    </source>
</evidence>
<comment type="caution">
    <text evidence="5">The sequence shown here is derived from an EMBL/GenBank/DDBJ whole genome shotgun (WGS) entry which is preliminary data.</text>
</comment>
<dbReference type="InterPro" id="IPR020837">
    <property type="entry name" value="Fibrinogen_CS"/>
</dbReference>
<sequence>MSRLRLSPRWEEAFTTHPCTPRWECCLNTVSPFLLVAKTPKECEYFTKARTDFPKCSSEEESKPMDCEAVLRSGRNTSGVYSVWPRSRVSGSGPLDVYCDMDTEGGGWTVVQRRGDFSRPKDFFFQDWEAYRAGFGDIEKDFWLGNDNLFALTNQRLNSIRFDLKAVDGEKRFALYDSFWIDDENNNYTIHIKGYSGDAGDSMNVKHDNQRFSTKDRDNDNLKDASCSQAYKGGWWYNACHDSNLNGRYLRGVHETHADGVNWKLFRGHKESLDTSEMKIRPQAFRRTKTSNKP</sequence>
<dbReference type="Gene3D" id="3.90.215.10">
    <property type="entry name" value="Gamma Fibrinogen, chain A, domain 1"/>
    <property type="match status" value="1"/>
</dbReference>
<evidence type="ECO:0000313" key="5">
    <source>
        <dbReference type="EMBL" id="GIX75738.1"/>
    </source>
</evidence>
<dbReference type="InterPro" id="IPR014716">
    <property type="entry name" value="Fibrinogen_a/b/g_C_1"/>
</dbReference>
<dbReference type="Proteomes" id="UP001054945">
    <property type="component" value="Unassembled WGS sequence"/>
</dbReference>
<dbReference type="GO" id="GO:0005615">
    <property type="term" value="C:extracellular space"/>
    <property type="evidence" value="ECO:0007669"/>
    <property type="project" value="TreeGrafter"/>
</dbReference>
<protein>
    <submittedName>
        <fullName evidence="5">Techylectin-5A</fullName>
    </submittedName>
</protein>
<dbReference type="PANTHER" id="PTHR19143">
    <property type="entry name" value="FIBRINOGEN/TENASCIN/ANGIOPOEITIN"/>
    <property type="match status" value="1"/>
</dbReference>
<dbReference type="NCBIfam" id="NF040941">
    <property type="entry name" value="GGGWT_bact"/>
    <property type="match status" value="1"/>
</dbReference>
<keyword evidence="6" id="KW-1185">Reference proteome</keyword>
<organism evidence="5 6">
    <name type="scientific">Caerostris extrusa</name>
    <name type="common">Bark spider</name>
    <name type="synonym">Caerostris bankana</name>
    <dbReference type="NCBI Taxonomy" id="172846"/>
    <lineage>
        <taxon>Eukaryota</taxon>
        <taxon>Metazoa</taxon>
        <taxon>Ecdysozoa</taxon>
        <taxon>Arthropoda</taxon>
        <taxon>Chelicerata</taxon>
        <taxon>Arachnida</taxon>
        <taxon>Araneae</taxon>
        <taxon>Araneomorphae</taxon>
        <taxon>Entelegynae</taxon>
        <taxon>Araneoidea</taxon>
        <taxon>Araneidae</taxon>
        <taxon>Caerostris</taxon>
    </lineage>
</organism>
<dbReference type="PROSITE" id="PS51406">
    <property type="entry name" value="FIBRINOGEN_C_2"/>
    <property type="match status" value="1"/>
</dbReference>
<gene>
    <name evidence="5" type="ORF">CEXT_8592</name>
</gene>
<keyword evidence="1" id="KW-0106">Calcium</keyword>
<evidence type="ECO:0000313" key="6">
    <source>
        <dbReference type="Proteomes" id="UP001054945"/>
    </source>
</evidence>
<dbReference type="PANTHER" id="PTHR19143:SF458">
    <property type="entry name" value="FIBRINOGEN C-TERMINAL DOMAIN-CONTAINING PROTEIN-RELATED"/>
    <property type="match status" value="1"/>
</dbReference>
<dbReference type="GO" id="GO:0098609">
    <property type="term" value="P:cell-cell adhesion"/>
    <property type="evidence" value="ECO:0007669"/>
    <property type="project" value="UniProtKB-ARBA"/>
</dbReference>
<evidence type="ECO:0000256" key="2">
    <source>
        <dbReference type="ARBA" id="ARBA00023157"/>
    </source>
</evidence>
<dbReference type="InterPro" id="IPR050373">
    <property type="entry name" value="Fibrinogen_C-term_domain"/>
</dbReference>